<sequence>MRFNFIHRQQGFVLVVSMIFLIIMTMLAVTAIKKATMDEKVTSNLRAQDMAFQAAEKALRLCESSLILEIGDTNICKSRIGSTIPVIPSTRPSDVTNVNSNFPNQWSVASNWQDSGGAYPATRLIGASQLPNVVEQPRCMIERWEIPNERGKDFYPYVITARGVGSSSTAVVWLQEIIRCGNN</sequence>
<keyword evidence="1" id="KW-1133">Transmembrane helix</keyword>
<proteinExistence type="predicted"/>
<accession>A0ABR6YDI4</accession>
<evidence type="ECO:0000259" key="2">
    <source>
        <dbReference type="Pfam" id="PF13681"/>
    </source>
</evidence>
<evidence type="ECO:0000313" key="4">
    <source>
        <dbReference type="EMBL" id="MBC3874615.1"/>
    </source>
</evidence>
<dbReference type="EMBL" id="JACOGA010000012">
    <property type="protein sequence ID" value="MBC3874615.1"/>
    <property type="molecule type" value="Genomic_DNA"/>
</dbReference>
<keyword evidence="5" id="KW-1185">Reference proteome</keyword>
<dbReference type="Pfam" id="PF13681">
    <property type="entry name" value="PilX"/>
    <property type="match status" value="1"/>
</dbReference>
<keyword evidence="1" id="KW-0812">Transmembrane</keyword>
<feature type="transmembrane region" description="Helical" evidence="1">
    <location>
        <begin position="12"/>
        <end position="32"/>
    </location>
</feature>
<feature type="domain" description="PilX/PilW C-terminal" evidence="2">
    <location>
        <begin position="100"/>
        <end position="179"/>
    </location>
</feature>
<organism evidence="4 5">
    <name type="scientific">Undibacterium flavidum</name>
    <dbReference type="NCBI Taxonomy" id="2762297"/>
    <lineage>
        <taxon>Bacteria</taxon>
        <taxon>Pseudomonadati</taxon>
        <taxon>Pseudomonadota</taxon>
        <taxon>Betaproteobacteria</taxon>
        <taxon>Burkholderiales</taxon>
        <taxon>Oxalobacteraceae</taxon>
        <taxon>Undibacterium</taxon>
    </lineage>
</organism>
<dbReference type="Pfam" id="PF14341">
    <property type="entry name" value="PilX_N"/>
    <property type="match status" value="1"/>
</dbReference>
<evidence type="ECO:0000313" key="5">
    <source>
        <dbReference type="Proteomes" id="UP000624279"/>
    </source>
</evidence>
<dbReference type="InterPro" id="IPR025205">
    <property type="entry name" value="PilX/PilW_C"/>
</dbReference>
<gene>
    <name evidence="4" type="ORF">H8K55_13570</name>
</gene>
<keyword evidence="1" id="KW-0472">Membrane</keyword>
<comment type="caution">
    <text evidence="4">The sequence shown here is derived from an EMBL/GenBank/DDBJ whole genome shotgun (WGS) entry which is preliminary data.</text>
</comment>
<dbReference type="InterPro" id="IPR025746">
    <property type="entry name" value="PilX_N_dom"/>
</dbReference>
<evidence type="ECO:0000256" key="1">
    <source>
        <dbReference type="SAM" id="Phobius"/>
    </source>
</evidence>
<reference evidence="4 5" key="1">
    <citation type="submission" date="2020-08" db="EMBL/GenBank/DDBJ databases">
        <title>Novel species isolated from subtropical streams in China.</title>
        <authorList>
            <person name="Lu H."/>
        </authorList>
    </citation>
    <scope>NUCLEOTIDE SEQUENCE [LARGE SCALE GENOMIC DNA]</scope>
    <source>
        <strain evidence="4 5">LX15W</strain>
    </source>
</reference>
<evidence type="ECO:0008006" key="6">
    <source>
        <dbReference type="Google" id="ProtNLM"/>
    </source>
</evidence>
<dbReference type="Proteomes" id="UP000624279">
    <property type="component" value="Unassembled WGS sequence"/>
</dbReference>
<feature type="domain" description="Type 4 fimbrial biogenesis protein PilX N-terminal" evidence="3">
    <location>
        <begin position="10"/>
        <end position="59"/>
    </location>
</feature>
<name>A0ABR6YDI4_9BURK</name>
<dbReference type="RefSeq" id="WP_186942607.1">
    <property type="nucleotide sequence ID" value="NZ_JACOGA010000012.1"/>
</dbReference>
<evidence type="ECO:0000259" key="3">
    <source>
        <dbReference type="Pfam" id="PF14341"/>
    </source>
</evidence>
<protein>
    <recommendedName>
        <fullName evidence="6">Type IV pilus assembly protein PilX</fullName>
    </recommendedName>
</protein>